<evidence type="ECO:0000256" key="5">
    <source>
        <dbReference type="ARBA" id="ARBA00022705"/>
    </source>
</evidence>
<dbReference type="EnsemblMetazoa" id="PPA42999.1">
    <property type="protein sequence ID" value="PPA42999.1"/>
    <property type="gene ID" value="WBGene00281368"/>
</dbReference>
<evidence type="ECO:0000256" key="2">
    <source>
        <dbReference type="ARBA" id="ARBA00012417"/>
    </source>
</evidence>
<gene>
    <name evidence="9" type="primary">WBGene00281368</name>
</gene>
<dbReference type="SUPFAM" id="SSF56672">
    <property type="entry name" value="DNA/RNA polymerases"/>
    <property type="match status" value="1"/>
</dbReference>
<comment type="catalytic activity">
    <reaction evidence="8">
        <text>DNA(n) + a 2'-deoxyribonucleoside 5'-triphosphate = DNA(n+1) + diphosphate</text>
        <dbReference type="Rhea" id="RHEA:22508"/>
        <dbReference type="Rhea" id="RHEA-COMP:17339"/>
        <dbReference type="Rhea" id="RHEA-COMP:17340"/>
        <dbReference type="ChEBI" id="CHEBI:33019"/>
        <dbReference type="ChEBI" id="CHEBI:61560"/>
        <dbReference type="ChEBI" id="CHEBI:173112"/>
        <dbReference type="EC" id="2.7.7.7"/>
    </reaction>
</comment>
<sequence>MAGLLKVVDKDSLLRSIVLAKAKADVQFLKFKWKGMDIKSSKNIDADNLKKGNALVKTLTFNRNDCQRKHVEKFLSEIRMPFKDSYGLEDIKNIQRSLNDDGFIHQWSGAIPSQRNIVIIKICNSISDNYSTRCDNCNIVFLSEQCFERHRKKSNNGGSRCQIIQFCKLCNRFFNKKNFAKGESHICGNTEFCIRCCTHVQPIKTHACYTRMPTEAGKKKFREKEKTVKIIAFDVECTQSIENEDGTFEYLDKHEVVCVVARKACFECFHLRRINKDVNCSNCGKYPEVFSYQTTKDVLNDFIDWLFLPEHDESYLFAHYGGRYDYLLLIHAMIMRNIKPDIIQKGRRIVAGSVVHNECTLYIRDSYNLIPLALGNFKKAFGLISCDDKGEFPFQLIQEKFYNSRFSGLPPIRYYGTDAKTEEKREEFLKWYNEHNTDLYVFDFGEELISYCKKDVDLLLMGLIEYPHAMIQLTSWDPIPAVCTLASFTAFILRCDHIKPKVLCNFPDNGYSFNRQQSSIAIKWLKWQMEKTGEHIRHAENGGEVKVSLPDLTTFVDGYCVRKSDGAVVIYCFRGCYWHGHSKCFNPHDFNKQCQQHFGTLYAMTMDRHKKLSESYTVISAWECEIKKELSINKTMREFFNSCESGRLVLRTSMQGGRTEAHAKRANSSIDKKVVYYDVNSLYPTVMSTCDLPVGPAEIKRDGFPPVPSREFNFTGLGHVRILPPQNLRYPLLGIKMNNTLLFCLCKLCGSKKSSARCNHTDEERSIVGTWTHFELQKAMSLGYVILTYYEVWIFKKFSNTLFKEYVKTFYTIKISSSGWPKWLKTAEDKKKCLQN</sequence>
<keyword evidence="3" id="KW-0808">Transferase</keyword>
<proteinExistence type="inferred from homology"/>
<dbReference type="InterPro" id="IPR023211">
    <property type="entry name" value="DNA_pol_palm_dom_sf"/>
</dbReference>
<dbReference type="Gene3D" id="3.30.420.10">
    <property type="entry name" value="Ribonuclease H-like superfamily/Ribonuclease H"/>
    <property type="match status" value="1"/>
</dbReference>
<evidence type="ECO:0000256" key="8">
    <source>
        <dbReference type="ARBA" id="ARBA00049244"/>
    </source>
</evidence>
<dbReference type="InterPro" id="IPR004868">
    <property type="entry name" value="DNA-dir_DNA_pol_B_mt/vir"/>
</dbReference>
<evidence type="ECO:0000256" key="4">
    <source>
        <dbReference type="ARBA" id="ARBA00022695"/>
    </source>
</evidence>
<evidence type="ECO:0000256" key="7">
    <source>
        <dbReference type="ARBA" id="ARBA00023125"/>
    </source>
</evidence>
<keyword evidence="7" id="KW-0238">DNA-binding</keyword>
<dbReference type="InterPro" id="IPR036397">
    <property type="entry name" value="RNaseH_sf"/>
</dbReference>
<keyword evidence="5" id="KW-0235">DNA replication</keyword>
<evidence type="ECO:0000256" key="3">
    <source>
        <dbReference type="ARBA" id="ARBA00022679"/>
    </source>
</evidence>
<comment type="similarity">
    <text evidence="1">Belongs to the DNA polymerase type-B family.</text>
</comment>
<dbReference type="GO" id="GO:0042575">
    <property type="term" value="C:DNA polymerase complex"/>
    <property type="evidence" value="ECO:0007669"/>
    <property type="project" value="UniProtKB-ARBA"/>
</dbReference>
<evidence type="ECO:0000256" key="6">
    <source>
        <dbReference type="ARBA" id="ARBA00022932"/>
    </source>
</evidence>
<dbReference type="SUPFAM" id="SSF53098">
    <property type="entry name" value="Ribonuclease H-like"/>
    <property type="match status" value="1"/>
</dbReference>
<dbReference type="OrthoDB" id="5876545at2759"/>
<evidence type="ECO:0000313" key="9">
    <source>
        <dbReference type="EnsemblMetazoa" id="PPA42999.1"/>
    </source>
</evidence>
<accession>A0A2A6B2Y3</accession>
<dbReference type="InterPro" id="IPR043502">
    <property type="entry name" value="DNA/RNA_pol_sf"/>
</dbReference>
<reference evidence="9" key="2">
    <citation type="submission" date="2022-06" db="UniProtKB">
        <authorList>
            <consortium name="EnsemblMetazoa"/>
        </authorList>
    </citation>
    <scope>IDENTIFICATION</scope>
    <source>
        <strain evidence="9">PS312</strain>
    </source>
</reference>
<dbReference type="GO" id="GO:0006260">
    <property type="term" value="P:DNA replication"/>
    <property type="evidence" value="ECO:0007669"/>
    <property type="project" value="UniProtKB-KW"/>
</dbReference>
<keyword evidence="6" id="KW-0239">DNA-directed DNA polymerase</keyword>
<dbReference type="EC" id="2.7.7.7" evidence="2"/>
<name>A0A2A6B2Y3_PRIPA</name>
<dbReference type="Proteomes" id="UP000005239">
    <property type="component" value="Unassembled WGS sequence"/>
</dbReference>
<dbReference type="Gene3D" id="3.90.1600.10">
    <property type="entry name" value="Palm domain of DNA polymerase"/>
    <property type="match status" value="1"/>
</dbReference>
<dbReference type="PANTHER" id="PTHR33568:SF3">
    <property type="entry name" value="DNA-DIRECTED DNA POLYMERASE"/>
    <property type="match status" value="1"/>
</dbReference>
<organism evidence="9 10">
    <name type="scientific">Pristionchus pacificus</name>
    <name type="common">Parasitic nematode worm</name>
    <dbReference type="NCBI Taxonomy" id="54126"/>
    <lineage>
        <taxon>Eukaryota</taxon>
        <taxon>Metazoa</taxon>
        <taxon>Ecdysozoa</taxon>
        <taxon>Nematoda</taxon>
        <taxon>Chromadorea</taxon>
        <taxon>Rhabditida</taxon>
        <taxon>Rhabditina</taxon>
        <taxon>Diplogasteromorpha</taxon>
        <taxon>Diplogasteroidea</taxon>
        <taxon>Neodiplogasteridae</taxon>
        <taxon>Pristionchus</taxon>
    </lineage>
</organism>
<dbReference type="InterPro" id="IPR012337">
    <property type="entry name" value="RNaseH-like_sf"/>
</dbReference>
<reference evidence="10" key="1">
    <citation type="journal article" date="2008" name="Nat. Genet.">
        <title>The Pristionchus pacificus genome provides a unique perspective on nematode lifestyle and parasitism.</title>
        <authorList>
            <person name="Dieterich C."/>
            <person name="Clifton S.W."/>
            <person name="Schuster L.N."/>
            <person name="Chinwalla A."/>
            <person name="Delehaunty K."/>
            <person name="Dinkelacker I."/>
            <person name="Fulton L."/>
            <person name="Fulton R."/>
            <person name="Godfrey J."/>
            <person name="Minx P."/>
            <person name="Mitreva M."/>
            <person name="Roeseler W."/>
            <person name="Tian H."/>
            <person name="Witte H."/>
            <person name="Yang S.P."/>
            <person name="Wilson R.K."/>
            <person name="Sommer R.J."/>
        </authorList>
    </citation>
    <scope>NUCLEOTIDE SEQUENCE [LARGE SCALE GENOMIC DNA]</scope>
    <source>
        <strain evidence="10">PS312</strain>
    </source>
</reference>
<dbReference type="Pfam" id="PF03175">
    <property type="entry name" value="DNA_pol_B_2"/>
    <property type="match status" value="2"/>
</dbReference>
<dbReference type="PANTHER" id="PTHR33568">
    <property type="entry name" value="DNA POLYMERASE"/>
    <property type="match status" value="1"/>
</dbReference>
<keyword evidence="10" id="KW-1185">Reference proteome</keyword>
<dbReference type="AlphaFoldDB" id="A0A2A6B2Y3"/>
<dbReference type="GO" id="GO:0003677">
    <property type="term" value="F:DNA binding"/>
    <property type="evidence" value="ECO:0007669"/>
    <property type="project" value="UniProtKB-KW"/>
</dbReference>
<protein>
    <recommendedName>
        <fullName evidence="2">DNA-directed DNA polymerase</fullName>
        <ecNumber evidence="2">2.7.7.7</ecNumber>
    </recommendedName>
</protein>
<dbReference type="GO" id="GO:0003887">
    <property type="term" value="F:DNA-directed DNA polymerase activity"/>
    <property type="evidence" value="ECO:0007669"/>
    <property type="project" value="UniProtKB-KW"/>
</dbReference>
<evidence type="ECO:0000313" key="10">
    <source>
        <dbReference type="Proteomes" id="UP000005239"/>
    </source>
</evidence>
<dbReference type="GO" id="GO:0000166">
    <property type="term" value="F:nucleotide binding"/>
    <property type="evidence" value="ECO:0007669"/>
    <property type="project" value="InterPro"/>
</dbReference>
<keyword evidence="4" id="KW-0548">Nucleotidyltransferase</keyword>
<evidence type="ECO:0000256" key="1">
    <source>
        <dbReference type="ARBA" id="ARBA00005755"/>
    </source>
</evidence>
<accession>A0A8R1YZ61</accession>